<sequence>MKIRKLIFRIAEDHQHLEIIMKLLAEPYPVPFVTELEEEILRDFYKKQG</sequence>
<name>T0HH57_9SPHN</name>
<gene>
    <name evidence="1" type="ORF">RLDS_19460</name>
</gene>
<evidence type="ECO:0000313" key="1">
    <source>
        <dbReference type="EMBL" id="EQB12327.1"/>
    </source>
</evidence>
<dbReference type="EMBL" id="ATDP01000103">
    <property type="protein sequence ID" value="EQB12327.1"/>
    <property type="molecule type" value="Genomic_DNA"/>
</dbReference>
<comment type="caution">
    <text evidence="1">The sequence shown here is derived from an EMBL/GenBank/DDBJ whole genome shotgun (WGS) entry which is preliminary data.</text>
</comment>
<accession>T0HH57</accession>
<reference evidence="1 2" key="1">
    <citation type="journal article" date="2013" name="Genome Announc.">
        <title>Draft Genome Sequence of Sphingobium lactosutens Strain DS20T, Isolated from a Hexachlorocyclohexane Dumpsite.</title>
        <authorList>
            <person name="Kumar R."/>
            <person name="Dwivedi V."/>
            <person name="Negi V."/>
            <person name="Khurana J.P."/>
            <person name="Lal R."/>
        </authorList>
    </citation>
    <scope>NUCLEOTIDE SEQUENCE [LARGE SCALE GENOMIC DNA]</scope>
    <source>
        <strain evidence="1 2">DS20</strain>
    </source>
</reference>
<proteinExistence type="predicted"/>
<organism evidence="1 2">
    <name type="scientific">Sphingobium lactosutens DS20</name>
    <dbReference type="NCBI Taxonomy" id="1331060"/>
    <lineage>
        <taxon>Bacteria</taxon>
        <taxon>Pseudomonadati</taxon>
        <taxon>Pseudomonadota</taxon>
        <taxon>Alphaproteobacteria</taxon>
        <taxon>Sphingomonadales</taxon>
        <taxon>Sphingomonadaceae</taxon>
        <taxon>Sphingobium</taxon>
    </lineage>
</organism>
<evidence type="ECO:0000313" key="2">
    <source>
        <dbReference type="Proteomes" id="UP000015531"/>
    </source>
</evidence>
<keyword evidence="2" id="KW-1185">Reference proteome</keyword>
<dbReference type="AlphaFoldDB" id="T0HH57"/>
<protein>
    <submittedName>
        <fullName evidence="1">Uncharacterized protein</fullName>
    </submittedName>
</protein>
<dbReference type="Proteomes" id="UP000015531">
    <property type="component" value="Unassembled WGS sequence"/>
</dbReference>